<gene>
    <name evidence="1" type="ORF">MHI_LOCUS880761</name>
</gene>
<dbReference type="Proteomes" id="UP000752696">
    <property type="component" value="Unassembled WGS sequence"/>
</dbReference>
<proteinExistence type="predicted"/>
<organism evidence="1 2">
    <name type="scientific">Heterotrigona itama</name>
    <dbReference type="NCBI Taxonomy" id="395501"/>
    <lineage>
        <taxon>Eukaryota</taxon>
        <taxon>Metazoa</taxon>
        <taxon>Ecdysozoa</taxon>
        <taxon>Arthropoda</taxon>
        <taxon>Hexapoda</taxon>
        <taxon>Insecta</taxon>
        <taxon>Pterygota</taxon>
        <taxon>Neoptera</taxon>
        <taxon>Endopterygota</taxon>
        <taxon>Hymenoptera</taxon>
        <taxon>Apocrita</taxon>
        <taxon>Aculeata</taxon>
        <taxon>Apoidea</taxon>
        <taxon>Anthophila</taxon>
        <taxon>Apidae</taxon>
        <taxon>Heterotrigona</taxon>
    </lineage>
</organism>
<accession>A0A6V7HL20</accession>
<reference evidence="1" key="1">
    <citation type="submission" date="2020-07" db="EMBL/GenBank/DDBJ databases">
        <authorList>
            <person name="Nazaruddin N."/>
        </authorList>
    </citation>
    <scope>NUCLEOTIDE SEQUENCE</scope>
</reference>
<dbReference type="AlphaFoldDB" id="A0A6V7HL20"/>
<comment type="caution">
    <text evidence="1">The sequence shown here is derived from an EMBL/GenBank/DDBJ whole genome shotgun (WGS) entry which is preliminary data.</text>
</comment>
<keyword evidence="2" id="KW-1185">Reference proteome</keyword>
<name>A0A6V7HL20_9HYME</name>
<feature type="non-terminal residue" evidence="1">
    <location>
        <position position="1"/>
    </location>
</feature>
<protein>
    <submittedName>
        <fullName evidence="1">Uncharacterized protein</fullName>
    </submittedName>
</protein>
<sequence>IATNYCVRFGHSLWSAISVAKAQEVKTSGPSLEFRFMLHYETHIV</sequence>
<evidence type="ECO:0000313" key="1">
    <source>
        <dbReference type="EMBL" id="CAD1479791.1"/>
    </source>
</evidence>
<feature type="non-terminal residue" evidence="1">
    <location>
        <position position="45"/>
    </location>
</feature>
<dbReference type="EMBL" id="CAJDYZ010011645">
    <property type="protein sequence ID" value="CAD1479791.1"/>
    <property type="molecule type" value="Genomic_DNA"/>
</dbReference>
<evidence type="ECO:0000313" key="2">
    <source>
        <dbReference type="Proteomes" id="UP000752696"/>
    </source>
</evidence>